<dbReference type="InterPro" id="IPR036188">
    <property type="entry name" value="FAD/NAD-bd_sf"/>
</dbReference>
<evidence type="ECO:0000256" key="3">
    <source>
        <dbReference type="ARBA" id="ARBA00024018"/>
    </source>
</evidence>
<dbReference type="PANTHER" id="PTHR45934:SF4">
    <property type="entry name" value="OS03G0155000 PROTEIN"/>
    <property type="match status" value="1"/>
</dbReference>
<dbReference type="eggNOG" id="KOG2614">
    <property type="taxonomic scope" value="Eukaryota"/>
</dbReference>
<protein>
    <recommendedName>
        <fullName evidence="4">FAD-binding domain-containing protein</fullName>
    </recommendedName>
</protein>
<dbReference type="EnsemblPlants" id="OPUNC03G03830.1">
    <property type="protein sequence ID" value="OPUNC03G03830.1"/>
    <property type="gene ID" value="OPUNC03G03830"/>
</dbReference>
<proteinExistence type="inferred from homology"/>
<dbReference type="Proteomes" id="UP000026962">
    <property type="component" value="Chromosome 3"/>
</dbReference>
<sequence>MASTILQQKGAGEDAVVVVGAGIAGLAVALGLHRKGVKCSVLESSPELRASGFAIATWRNALQALDALGVGNKIRKCHLHLQELHVFSSSTGEMAHATSLKVQGKRGPNEMLCVRRDWLLRALEEELPEGTIRYSSKIVEIEEDGDAKILHLGDGTILRSKVLIGCDGVNSVVAKWLGLAKPSYSGRLATRGLACYPGGHGFDPKFKMFFGHGFRVGVIPCNDTDVYWFFTWSPSEHDDDALAKKKQFVLTKLRSAQIPTEVLEVVERSEAKHVLTAPLRFRPPVSLLLASISKGNVCVAGDALHPMTPDLGQGGCAALEDGVVLARCLGDAILGGSGAESERIEAGLREYARIRRWRSAELIGTAYAVGFMQESSNGVISFLRDNWLAGALQERADGREIVIAGAGLAGLAVALGLHRKGLRSLVLESSPTPRTSGFAFITWTNAFRALDALGVGDKMRSQHQQIQRLSVMSSATGEIVQELDLRVEGKRGPHEARCVSRTALLLALEEELPRGTIRYSSKIVSIEEHGNDKILHLSDGSTLRAKVLIGCDGINSVVARWLGLAKPSDSGRTATRGRAKYPDGHGFEPRLLLLVGQGFRAGMLPCNNTDVYWFFTWSPSPDGKDVDKSAAAMKQFVLTKLRSTNVPPQVLEAVERSEMNDVLAAPLRFRSPLSLPFASISKGNVCVAGDALHPTTPDLAQGACTALEDAVVLARCLGEALLLRTGDGAAEERRVEAALRRYADARRWRSAQLTGASYAVGFVQQSDHPAVGFLRDKLLSGVLAKTLLMMPDYDCGTLSSSATPMEGSNVEGIVIAGAGLAGLATALGLHRKGVRSLVLESSETLRASGFAFTTWTNAFRALDALGVGDKIREHHVLYERLVAFSASTGEPAAKVSLKMQGKSGPHEIRSVKRNFLLETLENELPEGTIRFSSKIVSIEEEGNVKLLHLADGSTIRAKVLIGCDGVNSVVAKWLGLPKPILSGRSATRGLAEYPAGHGFGPEILQFIGQGFRSGVLPCSDTSVYWNYTWYPSPDDGDAEESVAKMRSYVLAKLTAAKIPVEALDVIERSEMSDVVSSPLRFRSPLALVRGSISRGNVCVAGDAFHPTTPELGQGGCAALEDGVVLARCLSEAFLADGAEHDPGYEAVTAALEKYAEERRWRGIRLITAAYVVGFIQQSNNPVIKFLREKFLSGLLAKTMITMADYDCGKL</sequence>
<reference evidence="5" key="2">
    <citation type="submission" date="2018-05" db="EMBL/GenBank/DDBJ databases">
        <title>OpunRS2 (Oryza punctata Reference Sequence Version 2).</title>
        <authorList>
            <person name="Zhang J."/>
            <person name="Kudrna D."/>
            <person name="Lee S."/>
            <person name="Talag J."/>
            <person name="Welchert J."/>
            <person name="Wing R.A."/>
        </authorList>
    </citation>
    <scope>NUCLEOTIDE SEQUENCE [LARGE SCALE GENOMIC DNA]</scope>
</reference>
<dbReference type="GO" id="GO:0071949">
    <property type="term" value="F:FAD binding"/>
    <property type="evidence" value="ECO:0007669"/>
    <property type="project" value="InterPro"/>
</dbReference>
<evidence type="ECO:0000313" key="5">
    <source>
        <dbReference type="EnsemblPlants" id="OPUNC03G03830.1"/>
    </source>
</evidence>
<comment type="similarity">
    <text evidence="3">Belongs to the 3-hydroxybenzoate 6-hydroxylase family.</text>
</comment>
<dbReference type="SUPFAM" id="SSF51905">
    <property type="entry name" value="FAD/NAD(P)-binding domain"/>
    <property type="match status" value="3"/>
</dbReference>
<keyword evidence="6" id="KW-1185">Reference proteome</keyword>
<dbReference type="STRING" id="4537.A0A0E0K8X4"/>
<dbReference type="PRINTS" id="PR00420">
    <property type="entry name" value="RNGMNOXGNASE"/>
</dbReference>
<keyword evidence="2" id="KW-0503">Monooxygenase</keyword>
<accession>A0A0E0K8X4</accession>
<dbReference type="Gene3D" id="3.50.50.60">
    <property type="entry name" value="FAD/NAD(P)-binding domain"/>
    <property type="match status" value="3"/>
</dbReference>
<feature type="domain" description="FAD-binding" evidence="4">
    <location>
        <begin position="813"/>
        <end position="1161"/>
    </location>
</feature>
<name>A0A0E0K8X4_ORYPU</name>
<organism evidence="5">
    <name type="scientific">Oryza punctata</name>
    <name type="common">Red rice</name>
    <dbReference type="NCBI Taxonomy" id="4537"/>
    <lineage>
        <taxon>Eukaryota</taxon>
        <taxon>Viridiplantae</taxon>
        <taxon>Streptophyta</taxon>
        <taxon>Embryophyta</taxon>
        <taxon>Tracheophyta</taxon>
        <taxon>Spermatophyta</taxon>
        <taxon>Magnoliopsida</taxon>
        <taxon>Liliopsida</taxon>
        <taxon>Poales</taxon>
        <taxon>Poaceae</taxon>
        <taxon>BOP clade</taxon>
        <taxon>Oryzoideae</taxon>
        <taxon>Oryzeae</taxon>
        <taxon>Oryzinae</taxon>
        <taxon>Oryza</taxon>
    </lineage>
</organism>
<keyword evidence="1" id="KW-0560">Oxidoreductase</keyword>
<evidence type="ECO:0000313" key="6">
    <source>
        <dbReference type="Proteomes" id="UP000026962"/>
    </source>
</evidence>
<evidence type="ECO:0000256" key="1">
    <source>
        <dbReference type="ARBA" id="ARBA00023002"/>
    </source>
</evidence>
<dbReference type="Pfam" id="PF01494">
    <property type="entry name" value="FAD_binding_3"/>
    <property type="match status" value="3"/>
</dbReference>
<evidence type="ECO:0000259" key="4">
    <source>
        <dbReference type="Pfam" id="PF01494"/>
    </source>
</evidence>
<feature type="domain" description="FAD-binding" evidence="4">
    <location>
        <begin position="400"/>
        <end position="721"/>
    </location>
</feature>
<dbReference type="PANTHER" id="PTHR45934">
    <property type="entry name" value="FAD/NAD(P)-BINDING OXIDOREDUCTASE FAMILY PROTEIN"/>
    <property type="match status" value="1"/>
</dbReference>
<dbReference type="InterPro" id="IPR044560">
    <property type="entry name" value="MOase"/>
</dbReference>
<dbReference type="AlphaFoldDB" id="A0A0E0K8X4"/>
<dbReference type="InterPro" id="IPR002938">
    <property type="entry name" value="FAD-bd"/>
</dbReference>
<dbReference type="GO" id="GO:0004497">
    <property type="term" value="F:monooxygenase activity"/>
    <property type="evidence" value="ECO:0007669"/>
    <property type="project" value="UniProtKB-KW"/>
</dbReference>
<evidence type="ECO:0000256" key="2">
    <source>
        <dbReference type="ARBA" id="ARBA00023033"/>
    </source>
</evidence>
<dbReference type="Gramene" id="OPUNC03G03830.1">
    <property type="protein sequence ID" value="OPUNC03G03830.1"/>
    <property type="gene ID" value="OPUNC03G03830"/>
</dbReference>
<feature type="domain" description="FAD-binding" evidence="4">
    <location>
        <begin position="15"/>
        <end position="336"/>
    </location>
</feature>
<reference evidence="5" key="1">
    <citation type="submission" date="2015-04" db="UniProtKB">
        <authorList>
            <consortium name="EnsemblPlants"/>
        </authorList>
    </citation>
    <scope>IDENTIFICATION</scope>
</reference>